<evidence type="ECO:0000256" key="8">
    <source>
        <dbReference type="ARBA" id="ARBA00045912"/>
    </source>
</evidence>
<dbReference type="PANTHER" id="PTHR13117:SF5">
    <property type="entry name" value="PROTEIN RFT1 HOMOLOG"/>
    <property type="match status" value="1"/>
</dbReference>
<comment type="pathway">
    <text evidence="2">Protein modification; protein glycosylation.</text>
</comment>
<feature type="transmembrane region" description="Helical" evidence="9">
    <location>
        <begin position="252"/>
        <end position="271"/>
    </location>
</feature>
<dbReference type="InParanoid" id="D3BUS7"/>
<dbReference type="GeneID" id="31367367"/>
<dbReference type="Pfam" id="PF04506">
    <property type="entry name" value="Rft-1"/>
    <property type="match status" value="1"/>
</dbReference>
<organism evidence="10 11">
    <name type="scientific">Heterostelium pallidum (strain ATCC 26659 / Pp 5 / PN500)</name>
    <name type="common">Cellular slime mold</name>
    <name type="synonym">Polysphondylium pallidum</name>
    <dbReference type="NCBI Taxonomy" id="670386"/>
    <lineage>
        <taxon>Eukaryota</taxon>
        <taxon>Amoebozoa</taxon>
        <taxon>Evosea</taxon>
        <taxon>Eumycetozoa</taxon>
        <taxon>Dictyostelia</taxon>
        <taxon>Acytosteliales</taxon>
        <taxon>Acytosteliaceae</taxon>
        <taxon>Heterostelium</taxon>
    </lineage>
</organism>
<sequence length="387" mass="44116">MLLFKVRTFVEGSALFLKAVSTYYYVVIKDDGLKGFGYAQIIYSLTLVIGYYGNFIITIYQDTNKQDDKSIQIRSLNQLLPKPIKNDSFISADLYKLTGLYTWQSIQKLLLTEGEKFVLYFSENLTSQAIFSVVSNLGSLIARFFFQPIEESCFSMFPKLFGESTRRQDWSDGSKVLTMLMKLMIIIALIFAAFGPAYSELLLNILYKNKFAESNASNVLGVYCLYVGFMAVNGVSEAFVHSVSKADQLKTLNWILIVIGFIYLTATFILSKLYGTIGIILANCLNMFTRILYSIYFMNQFFKGINEFSIRSMFPKMSVIIIYLLSFVVTNVSRIYFGQNQTSLFAVPTLIHIGIGATCFLVVIISLYFTERSTFRDIKKVLRNKQQ</sequence>
<evidence type="ECO:0000256" key="4">
    <source>
        <dbReference type="ARBA" id="ARBA00022692"/>
    </source>
</evidence>
<dbReference type="RefSeq" id="XP_020426999.1">
    <property type="nucleotide sequence ID" value="XM_020582645.1"/>
</dbReference>
<dbReference type="Proteomes" id="UP000001396">
    <property type="component" value="Unassembled WGS sequence"/>
</dbReference>
<dbReference type="GO" id="GO:0005789">
    <property type="term" value="C:endoplasmic reticulum membrane"/>
    <property type="evidence" value="ECO:0007669"/>
    <property type="project" value="UniProtKB-SubCell"/>
</dbReference>
<dbReference type="InterPro" id="IPR007594">
    <property type="entry name" value="RFT1"/>
</dbReference>
<feature type="transmembrane region" description="Helical" evidence="9">
    <location>
        <begin position="41"/>
        <end position="60"/>
    </location>
</feature>
<evidence type="ECO:0000256" key="1">
    <source>
        <dbReference type="ARBA" id="ARBA00004477"/>
    </source>
</evidence>
<protein>
    <recommendedName>
        <fullName evidence="9">Protein RFT1 homolog</fullName>
    </recommendedName>
</protein>
<comment type="caution">
    <text evidence="10">The sequence shown here is derived from an EMBL/GenBank/DDBJ whole genome shotgun (WGS) entry which is preliminary data.</text>
</comment>
<gene>
    <name evidence="10" type="primary">rft1</name>
    <name evidence="10" type="ORF">PPL_11899</name>
</gene>
<feature type="transmembrane region" description="Helical" evidence="9">
    <location>
        <begin position="176"/>
        <end position="199"/>
    </location>
</feature>
<dbReference type="AlphaFoldDB" id="D3BUS7"/>
<name>D3BUS7_HETP5</name>
<keyword evidence="6 9" id="KW-1133">Transmembrane helix</keyword>
<evidence type="ECO:0000256" key="7">
    <source>
        <dbReference type="ARBA" id="ARBA00023136"/>
    </source>
</evidence>
<feature type="transmembrane region" description="Helical" evidence="9">
    <location>
        <begin position="219"/>
        <end position="240"/>
    </location>
</feature>
<keyword evidence="11" id="KW-1185">Reference proteome</keyword>
<dbReference type="OMA" id="ECFAMAS"/>
<comment type="similarity">
    <text evidence="3 9">Belongs to the RFT1 family.</text>
</comment>
<feature type="transmembrane region" description="Helical" evidence="9">
    <location>
        <begin position="319"/>
        <end position="337"/>
    </location>
</feature>
<evidence type="ECO:0000256" key="2">
    <source>
        <dbReference type="ARBA" id="ARBA00004922"/>
    </source>
</evidence>
<evidence type="ECO:0000256" key="3">
    <source>
        <dbReference type="ARBA" id="ARBA00010288"/>
    </source>
</evidence>
<keyword evidence="5" id="KW-0256">Endoplasmic reticulum</keyword>
<comment type="caution">
    <text evidence="9">Lacks conserved residue(s) required for the propagation of feature annotation.</text>
</comment>
<reference evidence="10 11" key="1">
    <citation type="journal article" date="2011" name="Genome Res.">
        <title>Phylogeny-wide analysis of social amoeba genomes highlights ancient origins for complex intercellular communication.</title>
        <authorList>
            <person name="Heidel A.J."/>
            <person name="Lawal H.M."/>
            <person name="Felder M."/>
            <person name="Schilde C."/>
            <person name="Helps N.R."/>
            <person name="Tunggal B."/>
            <person name="Rivero F."/>
            <person name="John U."/>
            <person name="Schleicher M."/>
            <person name="Eichinger L."/>
            <person name="Platzer M."/>
            <person name="Noegel A.A."/>
            <person name="Schaap P."/>
            <person name="Gloeckner G."/>
        </authorList>
    </citation>
    <scope>NUCLEOTIDE SEQUENCE [LARGE SCALE GENOMIC DNA]</scope>
    <source>
        <strain evidence="11">ATCC 26659 / Pp 5 / PN500</strain>
    </source>
</reference>
<keyword evidence="4 9" id="KW-0812">Transmembrane</keyword>
<dbReference type="GO" id="GO:0006488">
    <property type="term" value="P:dolichol-linked oligosaccharide biosynthetic process"/>
    <property type="evidence" value="ECO:0007669"/>
    <property type="project" value="InterPro"/>
</dbReference>
<evidence type="ECO:0000256" key="6">
    <source>
        <dbReference type="ARBA" id="ARBA00022989"/>
    </source>
</evidence>
<comment type="subcellular location">
    <subcellularLocation>
        <location evidence="1 9">Endoplasmic reticulum membrane</location>
        <topology evidence="1 9">Multi-pass membrane protein</topology>
    </subcellularLocation>
</comment>
<proteinExistence type="inferred from homology"/>
<dbReference type="STRING" id="670386.D3BUS7"/>
<dbReference type="EMBL" id="ADBJ01000060">
    <property type="protein sequence ID" value="EFA74865.1"/>
    <property type="molecule type" value="Genomic_DNA"/>
</dbReference>
<evidence type="ECO:0000313" key="10">
    <source>
        <dbReference type="EMBL" id="EFA74865.1"/>
    </source>
</evidence>
<dbReference type="PANTHER" id="PTHR13117">
    <property type="entry name" value="ENDOPLASMIC RETICULUM MULTISPAN TRANSMEMBRANE PROTEIN-RELATED"/>
    <property type="match status" value="1"/>
</dbReference>
<dbReference type="GO" id="GO:0034203">
    <property type="term" value="P:glycolipid translocation"/>
    <property type="evidence" value="ECO:0007669"/>
    <property type="project" value="TreeGrafter"/>
</dbReference>
<evidence type="ECO:0000256" key="5">
    <source>
        <dbReference type="ARBA" id="ARBA00022824"/>
    </source>
</evidence>
<accession>D3BUS7</accession>
<evidence type="ECO:0000256" key="9">
    <source>
        <dbReference type="RuleBase" id="RU365067"/>
    </source>
</evidence>
<feature type="transmembrane region" description="Helical" evidence="9">
    <location>
        <begin position="277"/>
        <end position="298"/>
    </location>
</feature>
<evidence type="ECO:0000313" key="11">
    <source>
        <dbReference type="Proteomes" id="UP000001396"/>
    </source>
</evidence>
<comment type="function">
    <text evidence="8 9">Intramembrane glycolipid transporter that operates in the biosynthetic pathway of dolichol-linked oligosaccharides, the glycan precursors employed in protein asparagine (N)-glycosylation. The sequential addition of sugars to dolichol pyrophosphate produces dolichol-linked oligosaccharides containing fourteen sugars, including two GlcNAcs, nine mannoses and three glucoses. Once assembled, the oligosaccharide is transferred from the lipid to nascent proteins by oligosaccharyltransferases. The assembly of dolichol-linked oligosaccharides begins on the cytosolic side of the endoplasmic reticulum membrane and finishes in its lumen. RFT1 could mediate the translocation of the cytosolically oriented intermediate DolPP-GlcNAc2Man5, produced by ALG11, into the ER lumen where dolichol-linked oligosaccharides assembly continues. However, the intramembrane lipid transporter activity could not be confirmed in vitro.</text>
</comment>
<dbReference type="FunCoup" id="D3BUS7">
    <property type="interactions" value="606"/>
</dbReference>
<feature type="transmembrane region" description="Helical" evidence="9">
    <location>
        <begin position="349"/>
        <end position="370"/>
    </location>
</feature>
<keyword evidence="7 9" id="KW-0472">Membrane</keyword>